<evidence type="ECO:0000313" key="2">
    <source>
        <dbReference type="EMBL" id="MDX8303220.1"/>
    </source>
</evidence>
<dbReference type="AlphaFoldDB" id="A0AAW9FJY5"/>
<protein>
    <submittedName>
        <fullName evidence="2">Contact-dependent growth inhibition system immunity protein</fullName>
    </submittedName>
</protein>
<accession>A0AAW9FJY5</accession>
<sequence length="109" mass="12891">MNITDHDFPALFGLIAGCLHQDMDLEYDTVPEALAGYARFSEPHEKHMLFAEMNHFLERYHNDLEGEFSRRFWFDFTPDTIGQTVSQFFTMLREILADPDCYVRYLPHP</sequence>
<comment type="caution">
    <text evidence="2">The sequence shown here is derived from an EMBL/GenBank/DDBJ whole genome shotgun (WGS) entry which is preliminary data.</text>
</comment>
<dbReference type="Pfam" id="PF18593">
    <property type="entry name" value="CdiI_2"/>
    <property type="match status" value="1"/>
</dbReference>
<reference evidence="2" key="1">
    <citation type="journal article" date="2023" name="Phytobiomes J">
        <title>Deciphering the key players within the bacterial microbiota associated with aerial crown gall tumors on rhododendron: Insights into the gallobiome.</title>
        <authorList>
            <person name="Kuzmanovic N."/>
            <person name="Nesme J."/>
            <person name="Wolf J."/>
            <person name="Neumann-Schaal M."/>
            <person name="Petersen J."/>
            <person name="Fernandez-Gnecco G."/>
            <person name="Sproeer C."/>
            <person name="Bunk B."/>
            <person name="Overmann J."/>
            <person name="Sorensen S.J."/>
            <person name="Idczak E."/>
            <person name="Smalla K."/>
        </authorList>
    </citation>
    <scope>NUCLEOTIDE SEQUENCE</scope>
    <source>
        <strain evidence="2">Rho-11.1</strain>
    </source>
</reference>
<evidence type="ECO:0000259" key="1">
    <source>
        <dbReference type="Pfam" id="PF18593"/>
    </source>
</evidence>
<organism evidence="2">
    <name type="scientific">Agrobacterium rosae</name>
    <dbReference type="NCBI Taxonomy" id="1972867"/>
    <lineage>
        <taxon>Bacteria</taxon>
        <taxon>Pseudomonadati</taxon>
        <taxon>Pseudomonadota</taxon>
        <taxon>Alphaproteobacteria</taxon>
        <taxon>Hyphomicrobiales</taxon>
        <taxon>Rhizobiaceae</taxon>
        <taxon>Rhizobium/Agrobacterium group</taxon>
        <taxon>Agrobacterium</taxon>
    </lineage>
</organism>
<dbReference type="EMBL" id="JAVRAF010000003">
    <property type="protein sequence ID" value="MDX8303220.1"/>
    <property type="molecule type" value="Genomic_DNA"/>
</dbReference>
<gene>
    <name evidence="2" type="ORF">RMR22_13250</name>
</gene>
<feature type="domain" description="CdiI immunity protein" evidence="1">
    <location>
        <begin position="8"/>
        <end position="95"/>
    </location>
</feature>
<dbReference type="InterPro" id="IPR041129">
    <property type="entry name" value="CdiI_2"/>
</dbReference>
<name>A0AAW9FJY5_9HYPH</name>
<dbReference type="RefSeq" id="WP_103584774.1">
    <property type="nucleotide sequence ID" value="NZ_CP192781.1"/>
</dbReference>
<proteinExistence type="predicted"/>